<evidence type="ECO:0000259" key="3">
    <source>
        <dbReference type="PROSITE" id="PS51668"/>
    </source>
</evidence>
<dbReference type="Proteomes" id="UP000620327">
    <property type="component" value="Unassembled WGS sequence"/>
</dbReference>
<dbReference type="Gene3D" id="2.40.30.70">
    <property type="entry name" value="YaeB-like"/>
    <property type="match status" value="1"/>
</dbReference>
<comment type="similarity">
    <text evidence="2">Belongs to the tRNA methyltransferase O family.</text>
</comment>
<proteinExistence type="inferred from homology"/>
<dbReference type="Pfam" id="PF01980">
    <property type="entry name" value="TrmO_N"/>
    <property type="match status" value="1"/>
</dbReference>
<dbReference type="Pfam" id="PF18389">
    <property type="entry name" value="TrmO_C"/>
    <property type="match status" value="1"/>
</dbReference>
<dbReference type="InterPro" id="IPR023370">
    <property type="entry name" value="TrmO-like_N"/>
</dbReference>
<dbReference type="PROSITE" id="PS51668">
    <property type="entry name" value="TSAA_2"/>
    <property type="match status" value="1"/>
</dbReference>
<dbReference type="InterPro" id="IPR036414">
    <property type="entry name" value="YaeB_N_sf"/>
</dbReference>
<evidence type="ECO:0000313" key="4">
    <source>
        <dbReference type="EMBL" id="MBC5769119.1"/>
    </source>
</evidence>
<reference evidence="4" key="1">
    <citation type="submission" date="2020-08" db="EMBL/GenBank/DDBJ databases">
        <title>Genome public.</title>
        <authorList>
            <person name="Liu C."/>
            <person name="Sun Q."/>
        </authorList>
    </citation>
    <scope>NUCLEOTIDE SEQUENCE</scope>
    <source>
        <strain evidence="4">BX15</strain>
    </source>
</reference>
<dbReference type="PANTHER" id="PTHR12818">
    <property type="entry name" value="TRNA (ADENINE(37)-N6)-METHYLTRANSFERASE"/>
    <property type="match status" value="1"/>
</dbReference>
<dbReference type="PANTHER" id="PTHR12818:SF0">
    <property type="entry name" value="TRNA (ADENINE(37)-N6)-METHYLTRANSFERASE"/>
    <property type="match status" value="1"/>
</dbReference>
<dbReference type="NCBIfam" id="TIGR00104">
    <property type="entry name" value="tRNA_TsaA"/>
    <property type="match status" value="1"/>
</dbReference>
<dbReference type="InterPro" id="IPR040372">
    <property type="entry name" value="YaeB-like"/>
</dbReference>
<accession>A0A923MGN6</accession>
<dbReference type="InterPro" id="IPR023368">
    <property type="entry name" value="UPF0066_cons_site"/>
</dbReference>
<sequence length="223" mass="24588">MTPIAHIHSDFAEKFGVPRQSGLVEELEADIVFEPAYQNPDALRGLEDFSHIWLIWVFDRAIRDTWSPTVRPPRLGGNTRMGVFATRSPFRPNPIALSCVKLAGIRQTAEGPVLRVRGADLVNGTPILDIKPYIPYADSHPDALGGFAAVPAGETLSVSIPPALLAQVPAERQEALRGVLAQDPRPHYQKDPERVYGFSFAGFEVRFTVDGNQLTVRDIRPAE</sequence>
<name>A0A923MGN6_9FIRM</name>
<dbReference type="SUPFAM" id="SSF118196">
    <property type="entry name" value="YaeB-like"/>
    <property type="match status" value="1"/>
</dbReference>
<feature type="domain" description="TsaA-like" evidence="3">
    <location>
        <begin position="1"/>
        <end position="142"/>
    </location>
</feature>
<evidence type="ECO:0000313" key="5">
    <source>
        <dbReference type="Proteomes" id="UP000620327"/>
    </source>
</evidence>
<dbReference type="InterPro" id="IPR041369">
    <property type="entry name" value="TrmO_C"/>
</dbReference>
<dbReference type="Gene3D" id="3.30.2310.10">
    <property type="entry name" value="YaeB-like"/>
    <property type="match status" value="1"/>
</dbReference>
<dbReference type="PROSITE" id="PS01318">
    <property type="entry name" value="TSAA_1"/>
    <property type="match status" value="1"/>
</dbReference>
<dbReference type="EMBL" id="JACOQI010000001">
    <property type="protein sequence ID" value="MBC5769119.1"/>
    <property type="molecule type" value="Genomic_DNA"/>
</dbReference>
<protein>
    <submittedName>
        <fullName evidence="4">tRNA (N6-threonylcarbamoyladenosine(37)-N6)-methyltransferase TrmO</fullName>
    </submittedName>
</protein>
<keyword evidence="5" id="KW-1185">Reference proteome</keyword>
<keyword evidence="1" id="KW-0949">S-adenosyl-L-methionine</keyword>
<gene>
    <name evidence="4" type="primary">tsaA</name>
    <name evidence="4" type="ORF">H8Z83_01980</name>
</gene>
<dbReference type="AlphaFoldDB" id="A0A923MGN6"/>
<evidence type="ECO:0000256" key="1">
    <source>
        <dbReference type="ARBA" id="ARBA00022691"/>
    </source>
</evidence>
<dbReference type="CDD" id="cd09281">
    <property type="entry name" value="UPF0066"/>
    <property type="match status" value="1"/>
</dbReference>
<comment type="caution">
    <text evidence="4">The sequence shown here is derived from an EMBL/GenBank/DDBJ whole genome shotgun (WGS) entry which is preliminary data.</text>
</comment>
<organism evidence="4 5">
    <name type="scientific">Dysosmobacter segnis</name>
    <dbReference type="NCBI Taxonomy" id="2763042"/>
    <lineage>
        <taxon>Bacteria</taxon>
        <taxon>Bacillati</taxon>
        <taxon>Bacillota</taxon>
        <taxon>Clostridia</taxon>
        <taxon>Eubacteriales</taxon>
        <taxon>Oscillospiraceae</taxon>
        <taxon>Dysosmobacter</taxon>
    </lineage>
</organism>
<evidence type="ECO:0000256" key="2">
    <source>
        <dbReference type="ARBA" id="ARBA00033753"/>
    </source>
</evidence>
<dbReference type="InterPro" id="IPR036413">
    <property type="entry name" value="YaeB-like_sf"/>
</dbReference>